<proteinExistence type="predicted"/>
<keyword evidence="3" id="KW-1185">Reference proteome</keyword>
<dbReference type="SUPFAM" id="SSF54427">
    <property type="entry name" value="NTF2-like"/>
    <property type="match status" value="1"/>
</dbReference>
<dbReference type="AlphaFoldDB" id="S2DBM8"/>
<name>S2DBM8_INDAL</name>
<dbReference type="Gene3D" id="3.10.450.50">
    <property type="match status" value="1"/>
</dbReference>
<feature type="domain" description="SnoaL-like" evidence="1">
    <location>
        <begin position="28"/>
        <end position="126"/>
    </location>
</feature>
<accession>S2DBM8</accession>
<evidence type="ECO:0000313" key="2">
    <source>
        <dbReference type="EMBL" id="EOZ96349.1"/>
    </source>
</evidence>
<evidence type="ECO:0000259" key="1">
    <source>
        <dbReference type="Pfam" id="PF12680"/>
    </source>
</evidence>
<evidence type="ECO:0000313" key="3">
    <source>
        <dbReference type="Proteomes" id="UP000006073"/>
    </source>
</evidence>
<dbReference type="Proteomes" id="UP000006073">
    <property type="component" value="Unassembled WGS sequence"/>
</dbReference>
<sequence>MITLIGILCIGIVQAQNNVEEIAEKLAQEQLDAYNNRNIEAFLKPYADNVKVFNFPNEFQYEGKENMRSRYQNMFANSPDLHCNLVKRMVMGNTVIDQEEVIRKKGDPVFHAIAIYKIIEGKIAEVYFISK</sequence>
<comment type="caution">
    <text evidence="2">The sequence shown here is derived from an EMBL/GenBank/DDBJ whole genome shotgun (WGS) entry which is preliminary data.</text>
</comment>
<dbReference type="PIRSF" id="PIRSF030561">
    <property type="entry name" value="UCP030561"/>
    <property type="match status" value="1"/>
</dbReference>
<dbReference type="InterPro" id="IPR037401">
    <property type="entry name" value="SnoaL-like"/>
</dbReference>
<dbReference type="STRING" id="1189612.A33Q_2470"/>
<dbReference type="EMBL" id="ALWO02000035">
    <property type="protein sequence ID" value="EOZ96349.1"/>
    <property type="molecule type" value="Genomic_DNA"/>
</dbReference>
<protein>
    <submittedName>
        <fullName evidence="2">Steroid delta-isomerase domain protein</fullName>
    </submittedName>
</protein>
<dbReference type="InterPro" id="IPR032710">
    <property type="entry name" value="NTF2-like_dom_sf"/>
</dbReference>
<dbReference type="GO" id="GO:0016853">
    <property type="term" value="F:isomerase activity"/>
    <property type="evidence" value="ECO:0007669"/>
    <property type="project" value="UniProtKB-KW"/>
</dbReference>
<organism evidence="2 3">
    <name type="scientific">Indibacter alkaliphilus (strain CCUG 57479 / KCTC 22604 / LW1)</name>
    <dbReference type="NCBI Taxonomy" id="1189612"/>
    <lineage>
        <taxon>Bacteria</taxon>
        <taxon>Pseudomonadati</taxon>
        <taxon>Bacteroidota</taxon>
        <taxon>Cytophagia</taxon>
        <taxon>Cytophagales</taxon>
        <taxon>Cyclobacteriaceae</taxon>
    </lineage>
</organism>
<dbReference type="InterPro" id="IPR008317">
    <property type="entry name" value="UCP030561"/>
</dbReference>
<dbReference type="Pfam" id="PF12680">
    <property type="entry name" value="SnoaL_2"/>
    <property type="match status" value="1"/>
</dbReference>
<gene>
    <name evidence="2" type="ORF">A33Q_2470</name>
</gene>
<reference evidence="2 3" key="1">
    <citation type="journal article" date="2013" name="Genome Announc.">
        <title>Draft Genome Sequence of Indibacter alkaliphilus Strain LW1T, Isolated from Lonar Lake, a Haloalkaline Lake in the Buldana District of Maharashtra, India.</title>
        <authorList>
            <person name="Singh A."/>
            <person name="Kumar Jangir P."/>
            <person name="Sharma R."/>
            <person name="Singh A."/>
            <person name="Kumar Pinnaka A."/>
            <person name="Shivaji S."/>
        </authorList>
    </citation>
    <scope>NUCLEOTIDE SEQUENCE [LARGE SCALE GENOMIC DNA]</scope>
    <source>
        <strain evidence="3">CCUG 57479 / KCTC 22604 / LW1</strain>
    </source>
</reference>
<dbReference type="eggNOG" id="COG4538">
    <property type="taxonomic scope" value="Bacteria"/>
</dbReference>